<feature type="compositionally biased region" description="Low complexity" evidence="6">
    <location>
        <begin position="31"/>
        <end position="48"/>
    </location>
</feature>
<name>A0A368JI60_9BACT</name>
<dbReference type="InterPro" id="IPR029058">
    <property type="entry name" value="AB_hydrolase_fold"/>
</dbReference>
<dbReference type="PANTHER" id="PTHR11802:SF3">
    <property type="entry name" value="RETINOID-INDUCIBLE SERINE CARBOXYPEPTIDASE"/>
    <property type="match status" value="1"/>
</dbReference>
<evidence type="ECO:0000313" key="9">
    <source>
        <dbReference type="Proteomes" id="UP000253383"/>
    </source>
</evidence>
<evidence type="ECO:0000313" key="8">
    <source>
        <dbReference type="EMBL" id="RCR66975.1"/>
    </source>
</evidence>
<dbReference type="InterPro" id="IPR001563">
    <property type="entry name" value="Peptidase_S10"/>
</dbReference>
<dbReference type="OrthoDB" id="9770107at2"/>
<accession>A0A368JI60</accession>
<feature type="chain" id="PRO_5016785044" evidence="7">
    <location>
        <begin position="21"/>
        <end position="523"/>
    </location>
</feature>
<proteinExistence type="predicted"/>
<dbReference type="PANTHER" id="PTHR11802">
    <property type="entry name" value="SERINE PROTEASE FAMILY S10 SERINE CARBOXYPEPTIDASE"/>
    <property type="match status" value="1"/>
</dbReference>
<keyword evidence="4" id="KW-0378">Hydrolase</keyword>
<gene>
    <name evidence="8" type="ORF">DUE52_24570</name>
</gene>
<dbReference type="EMBL" id="QOWE01000023">
    <property type="protein sequence ID" value="RCR66975.1"/>
    <property type="molecule type" value="Genomic_DNA"/>
</dbReference>
<reference evidence="8 9" key="1">
    <citation type="submission" date="2018-07" db="EMBL/GenBank/DDBJ databases">
        <title>Genome analysis of Larkinella rosea.</title>
        <authorList>
            <person name="Zhou Z."/>
            <person name="Wang G."/>
        </authorList>
    </citation>
    <scope>NUCLEOTIDE SEQUENCE [LARGE SCALE GENOMIC DNA]</scope>
    <source>
        <strain evidence="9">zzj9</strain>
    </source>
</reference>
<keyword evidence="2" id="KW-0645">Protease</keyword>
<dbReference type="GO" id="GO:0006508">
    <property type="term" value="P:proteolysis"/>
    <property type="evidence" value="ECO:0007669"/>
    <property type="project" value="UniProtKB-KW"/>
</dbReference>
<evidence type="ECO:0000256" key="2">
    <source>
        <dbReference type="ARBA" id="ARBA00022670"/>
    </source>
</evidence>
<keyword evidence="9" id="KW-1185">Reference proteome</keyword>
<dbReference type="Gene3D" id="3.40.50.1820">
    <property type="entry name" value="alpha/beta hydrolase"/>
    <property type="match status" value="1"/>
</dbReference>
<dbReference type="GO" id="GO:0004185">
    <property type="term" value="F:serine-type carboxypeptidase activity"/>
    <property type="evidence" value="ECO:0007669"/>
    <property type="project" value="InterPro"/>
</dbReference>
<evidence type="ECO:0000256" key="6">
    <source>
        <dbReference type="SAM" id="MobiDB-lite"/>
    </source>
</evidence>
<evidence type="ECO:0000256" key="4">
    <source>
        <dbReference type="ARBA" id="ARBA00022801"/>
    </source>
</evidence>
<keyword evidence="3 7" id="KW-0732">Signal</keyword>
<evidence type="ECO:0000256" key="5">
    <source>
        <dbReference type="ARBA" id="ARBA00023180"/>
    </source>
</evidence>
<sequence>MKRIVVLLLLAITTGSLSFAQRRQGGPPPAAAEAAPRPAGAPSAKPGPNDLRLPMDSTITTSHTVTIKGVKVPYTAMVGTQPVWDEEGKPIAGVFYTYYERTDVKDRTTRPLVISFNGGPGTASVWMHLAYTGPKLLNIDSEGYPLQPYTLKDNPNSILDVADIVYIDPVNTGYSRPASKDVPRSKFFGVNSDIKYLAEWLNTFVSRKNRWPSPKYLIGESYGTTRVSGLALELQNANWMYLNGVILVSPTDLGIERSGPVAAANMLPFYAATAWYHKVLPDDLQKKDLTAMLPEVEQFTINEFIPALTMGGFLDPQKKKQIAAKVARYSGLSEKVVLEHNMDIPASFFWKELLRDKGHTVGRLDSRYLGIDREDAGERPDYSPELTSWLHSFAAPINYYFREFLNYKTDLKYYMFGPVHPWDRAGQNADRSGENLRQAMAQNPYLHLLVQSGYYDGACDYFNAQYNMWQMDPSGKLKTRMDWKGYRSGHMMYLRQEDLVTSNEDIRNFIKKSTPKPNQPAKY</sequence>
<keyword evidence="1 8" id="KW-0121">Carboxypeptidase</keyword>
<dbReference type="RefSeq" id="WP_114408722.1">
    <property type="nucleotide sequence ID" value="NZ_QOWE01000023.1"/>
</dbReference>
<protein>
    <submittedName>
        <fullName evidence="8">Carboxypeptidase</fullName>
    </submittedName>
</protein>
<dbReference type="SUPFAM" id="SSF53474">
    <property type="entry name" value="alpha/beta-Hydrolases"/>
    <property type="match status" value="1"/>
</dbReference>
<keyword evidence="5" id="KW-0325">Glycoprotein</keyword>
<feature type="region of interest" description="Disordered" evidence="6">
    <location>
        <begin position="19"/>
        <end position="53"/>
    </location>
</feature>
<dbReference type="AlphaFoldDB" id="A0A368JI60"/>
<dbReference type="Proteomes" id="UP000253383">
    <property type="component" value="Unassembled WGS sequence"/>
</dbReference>
<comment type="caution">
    <text evidence="8">The sequence shown here is derived from an EMBL/GenBank/DDBJ whole genome shotgun (WGS) entry which is preliminary data.</text>
</comment>
<feature type="signal peptide" evidence="7">
    <location>
        <begin position="1"/>
        <end position="20"/>
    </location>
</feature>
<evidence type="ECO:0000256" key="1">
    <source>
        <dbReference type="ARBA" id="ARBA00022645"/>
    </source>
</evidence>
<organism evidence="8 9">
    <name type="scientific">Larkinella punicea</name>
    <dbReference type="NCBI Taxonomy" id="2315727"/>
    <lineage>
        <taxon>Bacteria</taxon>
        <taxon>Pseudomonadati</taxon>
        <taxon>Bacteroidota</taxon>
        <taxon>Cytophagia</taxon>
        <taxon>Cytophagales</taxon>
        <taxon>Spirosomataceae</taxon>
        <taxon>Larkinella</taxon>
    </lineage>
</organism>
<evidence type="ECO:0000256" key="7">
    <source>
        <dbReference type="SAM" id="SignalP"/>
    </source>
</evidence>
<evidence type="ECO:0000256" key="3">
    <source>
        <dbReference type="ARBA" id="ARBA00022729"/>
    </source>
</evidence>
<dbReference type="Pfam" id="PF00450">
    <property type="entry name" value="Peptidase_S10"/>
    <property type="match status" value="1"/>
</dbReference>